<protein>
    <recommendedName>
        <fullName evidence="6">Mitochondrial inner membrane protein Mpv17</fullName>
    </recommendedName>
</protein>
<evidence type="ECO:0000256" key="7">
    <source>
        <dbReference type="RuleBase" id="RU363053"/>
    </source>
</evidence>
<keyword evidence="3 7" id="KW-0812">Transmembrane</keyword>
<dbReference type="PANTHER" id="PTHR11266">
    <property type="entry name" value="PEROXISOMAL MEMBRANE PROTEIN 2, PXMP2 MPV17"/>
    <property type="match status" value="1"/>
</dbReference>
<evidence type="ECO:0000256" key="4">
    <source>
        <dbReference type="ARBA" id="ARBA00022989"/>
    </source>
</evidence>
<evidence type="ECO:0000256" key="3">
    <source>
        <dbReference type="ARBA" id="ARBA00022692"/>
    </source>
</evidence>
<proteinExistence type="inferred from homology"/>
<dbReference type="GO" id="GO:0005739">
    <property type="term" value="C:mitochondrion"/>
    <property type="evidence" value="ECO:0007669"/>
    <property type="project" value="TreeGrafter"/>
</dbReference>
<evidence type="ECO:0000313" key="8">
    <source>
        <dbReference type="Proteomes" id="UP000492821"/>
    </source>
</evidence>
<keyword evidence="5 7" id="KW-0472">Membrane</keyword>
<dbReference type="AlphaFoldDB" id="A0A7E4VSH1"/>
<feature type="transmembrane region" description="Helical" evidence="7">
    <location>
        <begin position="42"/>
        <end position="59"/>
    </location>
</feature>
<dbReference type="Proteomes" id="UP000492821">
    <property type="component" value="Unassembled WGS sequence"/>
</dbReference>
<accession>A0A7E4VSH1</accession>
<dbReference type="WBParaSite" id="Pan_g24073.t1">
    <property type="protein sequence ID" value="Pan_g24073.t1"/>
    <property type="gene ID" value="Pan_g24073"/>
</dbReference>
<dbReference type="GO" id="GO:0016020">
    <property type="term" value="C:membrane"/>
    <property type="evidence" value="ECO:0007669"/>
    <property type="project" value="UniProtKB-SubCell"/>
</dbReference>
<dbReference type="PANTHER" id="PTHR11266:SF17">
    <property type="entry name" value="PROTEIN MPV17"/>
    <property type="match status" value="1"/>
</dbReference>
<dbReference type="GO" id="GO:1901858">
    <property type="term" value="P:regulation of mitochondrial DNA metabolic process"/>
    <property type="evidence" value="ECO:0007669"/>
    <property type="project" value="TreeGrafter"/>
</dbReference>
<comment type="subcellular location">
    <subcellularLocation>
        <location evidence="1">Membrane</location>
        <topology evidence="1">Multi-pass membrane protein</topology>
    </subcellularLocation>
</comment>
<reference evidence="8" key="1">
    <citation type="journal article" date="2013" name="Genetics">
        <title>The draft genome and transcriptome of Panagrellus redivivus are shaped by the harsh demands of a free-living lifestyle.</title>
        <authorList>
            <person name="Srinivasan J."/>
            <person name="Dillman A.R."/>
            <person name="Macchietto M.G."/>
            <person name="Heikkinen L."/>
            <person name="Lakso M."/>
            <person name="Fracchia K.M."/>
            <person name="Antoshechkin I."/>
            <person name="Mortazavi A."/>
            <person name="Wong G."/>
            <person name="Sternberg P.W."/>
        </authorList>
    </citation>
    <scope>NUCLEOTIDE SEQUENCE [LARGE SCALE GENOMIC DNA]</scope>
    <source>
        <strain evidence="8">MT8872</strain>
    </source>
</reference>
<sequence length="129" mass="15237">MRFFVNACFWNAPILSIWIKRLERVKGPSNYAIWKRLALDQLLFAPIFTGTIVFNLRLLEGNGIKSAYKRLCRDYTDIMTNFYKLWPVVQLINYSFVPLNYRVVFIQAVALLWNVYLSFATQISMVQTR</sequence>
<dbReference type="GO" id="GO:0015267">
    <property type="term" value="F:channel activity"/>
    <property type="evidence" value="ECO:0007669"/>
    <property type="project" value="TreeGrafter"/>
</dbReference>
<reference evidence="9" key="2">
    <citation type="submission" date="2020-10" db="UniProtKB">
        <authorList>
            <consortium name="WormBaseParasite"/>
        </authorList>
    </citation>
    <scope>IDENTIFICATION</scope>
</reference>
<dbReference type="InterPro" id="IPR007248">
    <property type="entry name" value="Mpv17_PMP22"/>
</dbReference>
<comment type="similarity">
    <text evidence="2 7">Belongs to the peroxisomal membrane protein PXMP2/4 family.</text>
</comment>
<keyword evidence="4 7" id="KW-1133">Transmembrane helix</keyword>
<organism evidence="8 9">
    <name type="scientific">Panagrellus redivivus</name>
    <name type="common">Microworm</name>
    <dbReference type="NCBI Taxonomy" id="6233"/>
    <lineage>
        <taxon>Eukaryota</taxon>
        <taxon>Metazoa</taxon>
        <taxon>Ecdysozoa</taxon>
        <taxon>Nematoda</taxon>
        <taxon>Chromadorea</taxon>
        <taxon>Rhabditida</taxon>
        <taxon>Tylenchina</taxon>
        <taxon>Panagrolaimomorpha</taxon>
        <taxon>Panagrolaimoidea</taxon>
        <taxon>Panagrolaimidae</taxon>
        <taxon>Panagrellus</taxon>
    </lineage>
</organism>
<dbReference type="Pfam" id="PF04117">
    <property type="entry name" value="Mpv17_PMP22"/>
    <property type="match status" value="1"/>
</dbReference>
<evidence type="ECO:0000256" key="5">
    <source>
        <dbReference type="ARBA" id="ARBA00023136"/>
    </source>
</evidence>
<evidence type="ECO:0000313" key="9">
    <source>
        <dbReference type="WBParaSite" id="Pan_g24073.t1"/>
    </source>
</evidence>
<evidence type="ECO:0000256" key="2">
    <source>
        <dbReference type="ARBA" id="ARBA00006824"/>
    </source>
</evidence>
<evidence type="ECO:0000256" key="1">
    <source>
        <dbReference type="ARBA" id="ARBA00004141"/>
    </source>
</evidence>
<keyword evidence="8" id="KW-1185">Reference proteome</keyword>
<evidence type="ECO:0000256" key="6">
    <source>
        <dbReference type="ARBA" id="ARBA00049743"/>
    </source>
</evidence>
<feature type="transmembrane region" description="Helical" evidence="7">
    <location>
        <begin position="99"/>
        <end position="119"/>
    </location>
</feature>
<name>A0A7E4VSH1_PANRE</name>